<dbReference type="Pfam" id="PF22939">
    <property type="entry name" value="WHD_GPIID"/>
    <property type="match status" value="1"/>
</dbReference>
<feature type="domain" description="Nephrocystin 3-like N-terminal" evidence="3">
    <location>
        <begin position="207"/>
        <end position="370"/>
    </location>
</feature>
<evidence type="ECO:0000259" key="2">
    <source>
        <dbReference type="Pfam" id="PF22939"/>
    </source>
</evidence>
<dbReference type="EMBL" id="PJEX01000056">
    <property type="protein sequence ID" value="TKW56877.1"/>
    <property type="molecule type" value="Genomic_DNA"/>
</dbReference>
<evidence type="ECO:0000256" key="1">
    <source>
        <dbReference type="ARBA" id="ARBA00022737"/>
    </source>
</evidence>
<dbReference type="SUPFAM" id="SSF52540">
    <property type="entry name" value="P-loop containing nucleoside triphosphate hydrolases"/>
    <property type="match status" value="1"/>
</dbReference>
<dbReference type="PANTHER" id="PTHR10039:SF15">
    <property type="entry name" value="NACHT DOMAIN-CONTAINING PROTEIN"/>
    <property type="match status" value="1"/>
</dbReference>
<protein>
    <submittedName>
        <fullName evidence="4">Uncharacterized protein</fullName>
    </submittedName>
</protein>
<dbReference type="InterPro" id="IPR056884">
    <property type="entry name" value="NPHP3-like_N"/>
</dbReference>
<keyword evidence="1" id="KW-0677">Repeat</keyword>
<proteinExistence type="predicted"/>
<reference evidence="4 5" key="1">
    <citation type="journal article" date="2019" name="PLoS ONE">
        <title>Comparative genome analysis indicates high evolutionary potential of pathogenicity genes in Colletotrichum tanaceti.</title>
        <authorList>
            <person name="Lelwala R.V."/>
            <person name="Korhonen P.K."/>
            <person name="Young N.D."/>
            <person name="Scott J.B."/>
            <person name="Ades P.A."/>
            <person name="Gasser R.B."/>
            <person name="Taylor P.W.J."/>
        </authorList>
    </citation>
    <scope>NUCLEOTIDE SEQUENCE [LARGE SCALE GENOMIC DNA]</scope>
    <source>
        <strain evidence="4">BRIP57314</strain>
    </source>
</reference>
<dbReference type="STRING" id="1306861.A0A4U6XMG8"/>
<dbReference type="Pfam" id="PF24883">
    <property type="entry name" value="NPHP3_N"/>
    <property type="match status" value="1"/>
</dbReference>
<sequence length="643" mass="72245">MEAVGIAASISSLVLAVKECYKIVNKHVGSSKFHSDETKQMASTLRQFLSAVSGFRAVLEASREDEDRFNRIGRLEEAMTVCRELLEEIVGFENEGRLEKFIKGVKFDKRLKQTMAELNTAKELLNLAMSAEQDIIIAETNKFLHLVGKTVDNVFETVQATAEKLDDMRGRFQSQEDVEETKKMLDWISTRTFGPIQTDLLNRLQEGTGKWFLESEPFRTWQSSELETDQTLFCPGSLGSGKTMITAAVIEHLHQKHRDQACIAISYVYCNYKNREVDDSTSLLRCLLRQIVDALPSVPDAVKDMYRGKQSLTLGTVGQLLREAASRCSCCFIVIDALDEFQSHSHQGCMSLLSEITKIRSHAKIFATSRPIPRISSHFEGCLSQEIQATRDDLESYLGSRVADCSPVLKRDELLCNEVTATIVDAVNGMFLLAHLYLKQFDGVLTVRDARNTLASLKEHKAQAKLADRDNNGWQIELLGHAYDETMSRIRTKKRDHRDTAMNALKWIIHAKTPLEPVQLQEALAIRLEDTEFNKDAVPDMDSILSLCEGLLVVVEGANIVRLHHYAAQEYFDGTREKYFPDGDYDIGEAETKKGPQNGTPSAISFYITSDIIGVIIFVVRLESTPESETYSTAVNSLTPQSM</sequence>
<organism evidence="4 5">
    <name type="scientific">Colletotrichum tanaceti</name>
    <dbReference type="NCBI Taxonomy" id="1306861"/>
    <lineage>
        <taxon>Eukaryota</taxon>
        <taxon>Fungi</taxon>
        <taxon>Dikarya</taxon>
        <taxon>Ascomycota</taxon>
        <taxon>Pezizomycotina</taxon>
        <taxon>Sordariomycetes</taxon>
        <taxon>Hypocreomycetidae</taxon>
        <taxon>Glomerellales</taxon>
        <taxon>Glomerellaceae</taxon>
        <taxon>Colletotrichum</taxon>
        <taxon>Colletotrichum destructivum species complex</taxon>
    </lineage>
</organism>
<comment type="caution">
    <text evidence="4">The sequence shown here is derived from an EMBL/GenBank/DDBJ whole genome shotgun (WGS) entry which is preliminary data.</text>
</comment>
<gene>
    <name evidence="4" type="ORF">CTA1_11274</name>
</gene>
<dbReference type="Gene3D" id="3.40.50.300">
    <property type="entry name" value="P-loop containing nucleotide triphosphate hydrolases"/>
    <property type="match status" value="1"/>
</dbReference>
<accession>A0A4U6XMG8</accession>
<dbReference type="InterPro" id="IPR027417">
    <property type="entry name" value="P-loop_NTPase"/>
</dbReference>
<dbReference type="AlphaFoldDB" id="A0A4U6XMG8"/>
<keyword evidence="5" id="KW-1185">Reference proteome</keyword>
<feature type="domain" description="GPI inositol-deacylase winged helix" evidence="2">
    <location>
        <begin position="497"/>
        <end position="572"/>
    </location>
</feature>
<evidence type="ECO:0000313" key="5">
    <source>
        <dbReference type="Proteomes" id="UP000310108"/>
    </source>
</evidence>
<dbReference type="PANTHER" id="PTHR10039">
    <property type="entry name" value="AMELOGENIN"/>
    <property type="match status" value="1"/>
</dbReference>
<dbReference type="Proteomes" id="UP000310108">
    <property type="component" value="Unassembled WGS sequence"/>
</dbReference>
<evidence type="ECO:0000313" key="4">
    <source>
        <dbReference type="EMBL" id="TKW56877.1"/>
    </source>
</evidence>
<evidence type="ECO:0000259" key="3">
    <source>
        <dbReference type="Pfam" id="PF24883"/>
    </source>
</evidence>
<name>A0A4U6XMG8_9PEZI</name>
<dbReference type="InterPro" id="IPR054471">
    <property type="entry name" value="GPIID_WHD"/>
</dbReference>